<name>A0ABX2SZR9_9BACL</name>
<gene>
    <name evidence="11 13" type="primary">atpB</name>
    <name evidence="13" type="ORF">HZY85_00495</name>
</gene>
<feature type="transmembrane region" description="Helical" evidence="11">
    <location>
        <begin position="20"/>
        <end position="41"/>
    </location>
</feature>
<proteinExistence type="inferred from homology"/>
<evidence type="ECO:0000256" key="12">
    <source>
        <dbReference type="RuleBase" id="RU000483"/>
    </source>
</evidence>
<evidence type="ECO:0000256" key="2">
    <source>
        <dbReference type="ARBA" id="ARBA00006810"/>
    </source>
</evidence>
<sequence>MHDHTYLITRIPGTDLTFNIPSAIGTLVTCIITYFVVVFLTNNVKLRPTGRKQSFAEIVATLIRNLISDNVSWSKFGRSLWAMGLSLISFIAVANTIGVLIEVKIDNVLYINSVTADPTFTFTLAATMILFTHYYGFKHRGAKHYFSTYTSNGVGLTPFKIIEEFVNILTLSMRLFGNIYAGEVLLVMLVGLGTAGIWYFLPGMIGLMIWKAFSLFIGFIQAYIFTTMVFIYLSHKVEDAH</sequence>
<dbReference type="EMBL" id="JACBYF010000001">
    <property type="protein sequence ID" value="NYS46674.1"/>
    <property type="molecule type" value="Genomic_DNA"/>
</dbReference>
<dbReference type="PRINTS" id="PR00123">
    <property type="entry name" value="ATPASEA"/>
</dbReference>
<keyword evidence="4 11" id="KW-0138">CF(0)</keyword>
<reference evidence="13 14" key="1">
    <citation type="submission" date="2020-07" db="EMBL/GenBank/DDBJ databases">
        <title>MOT database genomes.</title>
        <authorList>
            <person name="Joseph S."/>
            <person name="Aduse-Opoku J."/>
            <person name="Hashim A."/>
            <person name="Wade W."/>
            <person name="Curtis M."/>
        </authorList>
    </citation>
    <scope>NUCLEOTIDE SEQUENCE [LARGE SCALE GENOMIC DNA]</scope>
    <source>
        <strain evidence="13 14">CIP 106318</strain>
    </source>
</reference>
<comment type="subcellular location">
    <subcellularLocation>
        <location evidence="11 12">Cell membrane</location>
        <topology evidence="11 12">Multi-pass membrane protein</topology>
    </subcellularLocation>
    <subcellularLocation>
        <location evidence="1">Membrane</location>
        <topology evidence="1">Multi-pass membrane protein</topology>
    </subcellularLocation>
</comment>
<keyword evidence="8 11" id="KW-0406">Ion transport</keyword>
<evidence type="ECO:0000256" key="7">
    <source>
        <dbReference type="ARBA" id="ARBA00022989"/>
    </source>
</evidence>
<dbReference type="PANTHER" id="PTHR42823:SF3">
    <property type="entry name" value="ATP SYNTHASE SUBUNIT A, CHLOROPLASTIC"/>
    <property type="match status" value="1"/>
</dbReference>
<comment type="function">
    <text evidence="11 12">Key component of the proton channel; it plays a direct role in the translocation of protons across the membrane.</text>
</comment>
<keyword evidence="3 11" id="KW-0813">Transport</keyword>
<dbReference type="PANTHER" id="PTHR42823">
    <property type="entry name" value="ATP SYNTHASE SUBUNIT A, CHLOROPLASTIC"/>
    <property type="match status" value="1"/>
</dbReference>
<dbReference type="InterPro" id="IPR000568">
    <property type="entry name" value="ATP_synth_F0_asu"/>
</dbReference>
<keyword evidence="6 11" id="KW-0375">Hydrogen ion transport</keyword>
<feature type="transmembrane region" description="Helical" evidence="11">
    <location>
        <begin position="80"/>
        <end position="100"/>
    </location>
</feature>
<evidence type="ECO:0000256" key="1">
    <source>
        <dbReference type="ARBA" id="ARBA00004141"/>
    </source>
</evidence>
<protein>
    <recommendedName>
        <fullName evidence="11 12">ATP synthase subunit a</fullName>
    </recommendedName>
    <alternativeName>
        <fullName evidence="11">ATP synthase F0 sector subunit a</fullName>
    </alternativeName>
    <alternativeName>
        <fullName evidence="11">F-ATPase subunit 6</fullName>
    </alternativeName>
</protein>
<evidence type="ECO:0000256" key="9">
    <source>
        <dbReference type="ARBA" id="ARBA00023136"/>
    </source>
</evidence>
<dbReference type="CDD" id="cd00310">
    <property type="entry name" value="ATP-synt_Fo_a_6"/>
    <property type="match status" value="1"/>
</dbReference>
<feature type="transmembrane region" description="Helical" evidence="11">
    <location>
        <begin position="213"/>
        <end position="233"/>
    </location>
</feature>
<keyword evidence="11" id="KW-1003">Cell membrane</keyword>
<organism evidence="13 14">
    <name type="scientific">Gemelliphila palaticanis</name>
    <dbReference type="NCBI Taxonomy" id="81950"/>
    <lineage>
        <taxon>Bacteria</taxon>
        <taxon>Bacillati</taxon>
        <taxon>Bacillota</taxon>
        <taxon>Bacilli</taxon>
        <taxon>Bacillales</taxon>
        <taxon>Gemellaceae</taxon>
        <taxon>Gemelliphila</taxon>
    </lineage>
</organism>
<evidence type="ECO:0000256" key="3">
    <source>
        <dbReference type="ARBA" id="ARBA00022448"/>
    </source>
</evidence>
<dbReference type="RefSeq" id="WP_179939758.1">
    <property type="nucleotide sequence ID" value="NZ_JACBYF010000001.1"/>
</dbReference>
<evidence type="ECO:0000256" key="4">
    <source>
        <dbReference type="ARBA" id="ARBA00022547"/>
    </source>
</evidence>
<dbReference type="InterPro" id="IPR035908">
    <property type="entry name" value="F0_ATP_A_sf"/>
</dbReference>
<evidence type="ECO:0000313" key="14">
    <source>
        <dbReference type="Proteomes" id="UP000531840"/>
    </source>
</evidence>
<keyword evidence="5 11" id="KW-0812">Transmembrane</keyword>
<dbReference type="InterPro" id="IPR045082">
    <property type="entry name" value="ATP_syn_F0_a_bact/chloroplast"/>
</dbReference>
<dbReference type="InterPro" id="IPR023011">
    <property type="entry name" value="ATP_synth_F0_asu_AS"/>
</dbReference>
<dbReference type="HAMAP" id="MF_01393">
    <property type="entry name" value="ATP_synth_a_bact"/>
    <property type="match status" value="1"/>
</dbReference>
<evidence type="ECO:0000256" key="8">
    <source>
        <dbReference type="ARBA" id="ARBA00023065"/>
    </source>
</evidence>
<feature type="transmembrane region" description="Helical" evidence="11">
    <location>
        <begin position="179"/>
        <end position="201"/>
    </location>
</feature>
<evidence type="ECO:0000256" key="11">
    <source>
        <dbReference type="HAMAP-Rule" id="MF_01393"/>
    </source>
</evidence>
<dbReference type="Proteomes" id="UP000531840">
    <property type="component" value="Unassembled WGS sequence"/>
</dbReference>
<dbReference type="Pfam" id="PF00119">
    <property type="entry name" value="ATP-synt_A"/>
    <property type="match status" value="1"/>
</dbReference>
<evidence type="ECO:0000313" key="13">
    <source>
        <dbReference type="EMBL" id="NYS46674.1"/>
    </source>
</evidence>
<accession>A0ABX2SZR9</accession>
<keyword evidence="14" id="KW-1185">Reference proteome</keyword>
<evidence type="ECO:0000256" key="5">
    <source>
        <dbReference type="ARBA" id="ARBA00022692"/>
    </source>
</evidence>
<dbReference type="SUPFAM" id="SSF81336">
    <property type="entry name" value="F1F0 ATP synthase subunit A"/>
    <property type="match status" value="1"/>
</dbReference>
<evidence type="ECO:0000256" key="6">
    <source>
        <dbReference type="ARBA" id="ARBA00022781"/>
    </source>
</evidence>
<dbReference type="PROSITE" id="PS00449">
    <property type="entry name" value="ATPASE_A"/>
    <property type="match status" value="1"/>
</dbReference>
<dbReference type="Gene3D" id="1.20.120.220">
    <property type="entry name" value="ATP synthase, F0 complex, subunit A"/>
    <property type="match status" value="1"/>
</dbReference>
<evidence type="ECO:0000256" key="10">
    <source>
        <dbReference type="ARBA" id="ARBA00023310"/>
    </source>
</evidence>
<comment type="similarity">
    <text evidence="2 11 12">Belongs to the ATPase A chain family.</text>
</comment>
<keyword evidence="10 11" id="KW-0066">ATP synthesis</keyword>
<feature type="transmembrane region" description="Helical" evidence="11">
    <location>
        <begin position="120"/>
        <end position="137"/>
    </location>
</feature>
<dbReference type="NCBIfam" id="TIGR01131">
    <property type="entry name" value="ATP_synt_6_or_A"/>
    <property type="match status" value="1"/>
</dbReference>
<keyword evidence="9 11" id="KW-0472">Membrane</keyword>
<keyword evidence="7 11" id="KW-1133">Transmembrane helix</keyword>
<comment type="caution">
    <text evidence="13">The sequence shown here is derived from an EMBL/GenBank/DDBJ whole genome shotgun (WGS) entry which is preliminary data.</text>
</comment>